<protein>
    <recommendedName>
        <fullName evidence="1">non-specific serine/threonine protein kinase</fullName>
        <ecNumber evidence="1">2.7.11.1</ecNumber>
    </recommendedName>
</protein>
<dbReference type="SUPFAM" id="SSF56112">
    <property type="entry name" value="Protein kinase-like (PK-like)"/>
    <property type="match status" value="1"/>
</dbReference>
<dbReference type="AlphaFoldDB" id="A0A1T3CBW5"/>
<dbReference type="PANTHER" id="PTHR21310">
    <property type="entry name" value="AMINOGLYCOSIDE PHOSPHOTRANSFERASE-RELATED-RELATED"/>
    <property type="match status" value="1"/>
</dbReference>
<dbReference type="GO" id="GO:0004674">
    <property type="term" value="F:protein serine/threonine kinase activity"/>
    <property type="evidence" value="ECO:0007669"/>
    <property type="project" value="UniProtKB-EC"/>
</dbReference>
<evidence type="ECO:0000256" key="3">
    <source>
        <dbReference type="ARBA" id="ARBA00048679"/>
    </source>
</evidence>
<organism evidence="6 7">
    <name type="scientific">Trichoderma guizhouense</name>
    <dbReference type="NCBI Taxonomy" id="1491466"/>
    <lineage>
        <taxon>Eukaryota</taxon>
        <taxon>Fungi</taxon>
        <taxon>Dikarya</taxon>
        <taxon>Ascomycota</taxon>
        <taxon>Pezizomycotina</taxon>
        <taxon>Sordariomycetes</taxon>
        <taxon>Hypocreomycetidae</taxon>
        <taxon>Hypocreales</taxon>
        <taxon>Hypocreaceae</taxon>
        <taxon>Trichoderma</taxon>
    </lineage>
</organism>
<dbReference type="CDD" id="cd05120">
    <property type="entry name" value="APH_ChoK_like"/>
    <property type="match status" value="1"/>
</dbReference>
<comment type="caution">
    <text evidence="6">The sequence shown here is derived from an EMBL/GenBank/DDBJ whole genome shotgun (WGS) entry which is preliminary data.</text>
</comment>
<sequence length="298" mass="34585">MLNHSVIDTAGISHIPNTATLAVKAPTILDVITESREEEQRSPSPANKIMEDPNDGEVFHRVFDQREVKRWGESKVKKSGPALRGYEADTLKFIAEKTTIPVPKVYDTDWQDGRMTAFYMEYIPGKTLDKIWDDLKKEQKIAIAKELKGYMAQLRSLKGTYIGALDRNKALIGKKMPHECGPFETEREFNSYIMEDITSTTPNMLRRYARHALSHNHEIVFTHGDIAPRNVIIGEDKKVAALIDWEESGWYPEHWEYMKAFQYLEPMMDWPDYLTIIFPPKYEKEYIGQCFLDSIMYH</sequence>
<keyword evidence="7" id="KW-1185">Reference proteome</keyword>
<dbReference type="Pfam" id="PF01636">
    <property type="entry name" value="APH"/>
    <property type="match status" value="1"/>
</dbReference>
<evidence type="ECO:0000259" key="5">
    <source>
        <dbReference type="Pfam" id="PF01636"/>
    </source>
</evidence>
<dbReference type="PROSITE" id="PS00109">
    <property type="entry name" value="PROTEIN_KINASE_TYR"/>
    <property type="match status" value="1"/>
</dbReference>
<evidence type="ECO:0000313" key="7">
    <source>
        <dbReference type="Proteomes" id="UP000191004"/>
    </source>
</evidence>
<comment type="catalytic activity">
    <reaction evidence="2">
        <text>L-threonyl-[protein] + ATP = O-phospho-L-threonyl-[protein] + ADP + H(+)</text>
        <dbReference type="Rhea" id="RHEA:46608"/>
        <dbReference type="Rhea" id="RHEA-COMP:11060"/>
        <dbReference type="Rhea" id="RHEA-COMP:11605"/>
        <dbReference type="ChEBI" id="CHEBI:15378"/>
        <dbReference type="ChEBI" id="CHEBI:30013"/>
        <dbReference type="ChEBI" id="CHEBI:30616"/>
        <dbReference type="ChEBI" id="CHEBI:61977"/>
        <dbReference type="ChEBI" id="CHEBI:456216"/>
        <dbReference type="EC" id="2.7.11.1"/>
    </reaction>
</comment>
<name>A0A1T3CBW5_9HYPO</name>
<dbReference type="Gene3D" id="3.90.1200.10">
    <property type="match status" value="1"/>
</dbReference>
<proteinExistence type="predicted"/>
<dbReference type="PANTHER" id="PTHR21310:SF58">
    <property type="entry name" value="AMINOGLYCOSIDE PHOSPHOTRANSFERASE DOMAIN-CONTAINING PROTEIN"/>
    <property type="match status" value="1"/>
</dbReference>
<comment type="catalytic activity">
    <reaction evidence="3">
        <text>L-seryl-[protein] + ATP = O-phospho-L-seryl-[protein] + ADP + H(+)</text>
        <dbReference type="Rhea" id="RHEA:17989"/>
        <dbReference type="Rhea" id="RHEA-COMP:9863"/>
        <dbReference type="Rhea" id="RHEA-COMP:11604"/>
        <dbReference type="ChEBI" id="CHEBI:15378"/>
        <dbReference type="ChEBI" id="CHEBI:29999"/>
        <dbReference type="ChEBI" id="CHEBI:30616"/>
        <dbReference type="ChEBI" id="CHEBI:83421"/>
        <dbReference type="ChEBI" id="CHEBI:456216"/>
        <dbReference type="EC" id="2.7.11.1"/>
    </reaction>
</comment>
<gene>
    <name evidence="6" type="ORF">A0O28_0016800</name>
</gene>
<evidence type="ECO:0000256" key="1">
    <source>
        <dbReference type="ARBA" id="ARBA00012513"/>
    </source>
</evidence>
<feature type="domain" description="Aminoglycoside phosphotransferase" evidence="5">
    <location>
        <begin position="87"/>
        <end position="262"/>
    </location>
</feature>
<evidence type="ECO:0000256" key="4">
    <source>
        <dbReference type="SAM" id="MobiDB-lite"/>
    </source>
</evidence>
<dbReference type="Proteomes" id="UP000191004">
    <property type="component" value="Unassembled WGS sequence"/>
</dbReference>
<accession>A0A1T3CBW5</accession>
<evidence type="ECO:0000256" key="2">
    <source>
        <dbReference type="ARBA" id="ARBA00047899"/>
    </source>
</evidence>
<dbReference type="EMBL" id="LVVK01000020">
    <property type="protein sequence ID" value="OPB38574.1"/>
    <property type="molecule type" value="Genomic_DNA"/>
</dbReference>
<dbReference type="InterPro" id="IPR002575">
    <property type="entry name" value="Aminoglycoside_PTrfase"/>
</dbReference>
<dbReference type="OrthoDB" id="5598852at2759"/>
<dbReference type="InterPro" id="IPR008266">
    <property type="entry name" value="Tyr_kinase_AS"/>
</dbReference>
<dbReference type="EC" id="2.7.11.1" evidence="1"/>
<dbReference type="InterPro" id="IPR011009">
    <property type="entry name" value="Kinase-like_dom_sf"/>
</dbReference>
<reference evidence="6 7" key="1">
    <citation type="submission" date="2016-04" db="EMBL/GenBank/DDBJ databases">
        <title>Multiple horizontal gene transfer events from other fungi enriched the ability of the initially mycotrophic fungus Trichoderma (Ascomycota) to feed on dead plant biomass.</title>
        <authorList>
            <person name="Atanasova L."/>
            <person name="Chenthamara K."/>
            <person name="Zhang J."/>
            <person name="Grujic M."/>
            <person name="Henrissat B."/>
            <person name="Kuo A."/>
            <person name="Aertz A."/>
            <person name="Salamov A."/>
            <person name="Lipzen A."/>
            <person name="Labutti K."/>
            <person name="Barry K."/>
            <person name="Miao Y."/>
            <person name="Rahimi M.J."/>
            <person name="Shen Q."/>
            <person name="Grigoriev I.V."/>
            <person name="Kubicek C.P."/>
            <person name="Druzhinina I.S."/>
        </authorList>
    </citation>
    <scope>NUCLEOTIDE SEQUENCE [LARGE SCALE GENOMIC DNA]</scope>
    <source>
        <strain evidence="6 7">NJAU 4742</strain>
    </source>
</reference>
<dbReference type="InterPro" id="IPR051678">
    <property type="entry name" value="AGP_Transferase"/>
</dbReference>
<evidence type="ECO:0000313" key="6">
    <source>
        <dbReference type="EMBL" id="OPB38574.1"/>
    </source>
</evidence>
<dbReference type="Gene3D" id="3.30.200.150">
    <property type="match status" value="1"/>
</dbReference>
<feature type="region of interest" description="Disordered" evidence="4">
    <location>
        <begin position="35"/>
        <end position="55"/>
    </location>
</feature>